<evidence type="ECO:0008006" key="4">
    <source>
        <dbReference type="Google" id="ProtNLM"/>
    </source>
</evidence>
<dbReference type="OrthoDB" id="7062983at2"/>
<feature type="compositionally biased region" description="Basic and acidic residues" evidence="1">
    <location>
        <begin position="876"/>
        <end position="891"/>
    </location>
</feature>
<keyword evidence="3" id="KW-1185">Reference proteome</keyword>
<proteinExistence type="predicted"/>
<gene>
    <name evidence="2" type="ORF">B0G62_107149</name>
</gene>
<organism evidence="2 3">
    <name type="scientific">Paraburkholderia eburnea</name>
    <dbReference type="NCBI Taxonomy" id="1189126"/>
    <lineage>
        <taxon>Bacteria</taxon>
        <taxon>Pseudomonadati</taxon>
        <taxon>Pseudomonadota</taxon>
        <taxon>Betaproteobacteria</taxon>
        <taxon>Burkholderiales</taxon>
        <taxon>Burkholderiaceae</taxon>
        <taxon>Paraburkholderia</taxon>
    </lineage>
</organism>
<feature type="region of interest" description="Disordered" evidence="1">
    <location>
        <begin position="869"/>
        <end position="891"/>
    </location>
</feature>
<evidence type="ECO:0000256" key="1">
    <source>
        <dbReference type="SAM" id="MobiDB-lite"/>
    </source>
</evidence>
<dbReference type="AlphaFoldDB" id="A0A2S4M8R1"/>
<dbReference type="EMBL" id="PQGA01000007">
    <property type="protein sequence ID" value="POR51122.1"/>
    <property type="molecule type" value="Genomic_DNA"/>
</dbReference>
<accession>A0A2S4M8R1</accession>
<evidence type="ECO:0000313" key="3">
    <source>
        <dbReference type="Proteomes" id="UP000237381"/>
    </source>
</evidence>
<reference evidence="2 3" key="1">
    <citation type="submission" date="2018-01" db="EMBL/GenBank/DDBJ databases">
        <title>Genomic Encyclopedia of Type Strains, Phase III (KMG-III): the genomes of soil and plant-associated and newly described type strains.</title>
        <authorList>
            <person name="Whitman W."/>
        </authorList>
    </citation>
    <scope>NUCLEOTIDE SEQUENCE [LARGE SCALE GENOMIC DNA]</scope>
    <source>
        <strain evidence="2 3">JCM 18070</strain>
    </source>
</reference>
<dbReference type="RefSeq" id="WP_146055303.1">
    <property type="nucleotide sequence ID" value="NZ_PQGA01000007.1"/>
</dbReference>
<evidence type="ECO:0000313" key="2">
    <source>
        <dbReference type="EMBL" id="POR51122.1"/>
    </source>
</evidence>
<comment type="caution">
    <text evidence="2">The sequence shown here is derived from an EMBL/GenBank/DDBJ whole genome shotgun (WGS) entry which is preliminary data.</text>
</comment>
<name>A0A2S4M8R1_9BURK</name>
<sequence>MDSNRLVTLSGLLEKHAQPDPEGGIECSADACLLSQQYEDALSGYYGLDMDVPRIATKASYCEMMLGRADDARTRLTALIEDLEPDGIGLLCQMIRHVSDYKERQAQREAVWPHLRYAIAGDSVPMITATARTRDWWPADADDTDQRYRDIKRLFSLHPDSDELRLALHVEIQRNGGTPAEQLALLRESRPGVRISRHVWQQAIVAYATNELDEALSLLEEVQKRELGSEEPNQHLLFTVRLAMCEISANNNHSQAFADFDALIVDTKLHAEDRVTAVRVALAVACRLATNRVPNLATIYLSALEACDSKIDLASGQLSDDPNPVFGADWDTYGDPWPFPDLQPWKELLTNHVGEREAVYFRAAFVTNGMDLLEEDQPAAWWESLSHALGSIAGYESDFNGALLSLHAAIVSHRQRPSWSTVGRDWMTSEWLVCEAGLNFSHGGLKLAAASRNKTALRSFAKAAEKQLQTYLPAPELAYDRTEELIQALADKELGAEIYQLLRTASEGDDRPSVQFRFGFWAHTTKHSEQAKTAYARTLKKEPENFGAIYNSLILCKSHEDALRLLELEKFAIQYPDTDAEKKQRLLDQVSQAKERCRDHEGEKREIVRTELANQPTLRSTPVKLEEVSLRGAIALLALFRCAKAEPGDDRLPPFDKSDVSFSPANSCRRGIFDLIEVGLLAADPNSSVDAFSVSNGKIDGWYLGSIHWRLSPVAGELVEELRNINGKIPEFWRRDVEPIALELARGELTEYICHLSDERSWPAPENTEEVADLVRILANEVPISQAFYLTYLGAMSASDYKAKYRVGGQRAADMLIKRTGQRLEWLREGRLAPRVYDRPWRLPRSAISYALWGTVLNKGDMGFGHRISDALGDLGPDHPRPSQSPEDEHP</sequence>
<protein>
    <recommendedName>
        <fullName evidence="4">Tetratricopeptide repeat protein</fullName>
    </recommendedName>
</protein>
<dbReference type="Proteomes" id="UP000237381">
    <property type="component" value="Unassembled WGS sequence"/>
</dbReference>